<reference evidence="1" key="1">
    <citation type="submission" date="2019-11" db="EMBL/GenBank/DDBJ databases">
        <authorList>
            <person name="Feng L."/>
        </authorList>
    </citation>
    <scope>NUCLEOTIDE SEQUENCE</scope>
    <source>
        <strain evidence="1">PmerdaeLFYP103</strain>
    </source>
</reference>
<accession>A0A6N3CG82</accession>
<name>A0A6N3CG82_9BACT</name>
<proteinExistence type="predicted"/>
<organism evidence="1">
    <name type="scientific">Parabacteroides merdae</name>
    <dbReference type="NCBI Taxonomy" id="46503"/>
    <lineage>
        <taxon>Bacteria</taxon>
        <taxon>Pseudomonadati</taxon>
        <taxon>Bacteroidota</taxon>
        <taxon>Bacteroidia</taxon>
        <taxon>Bacteroidales</taxon>
        <taxon>Tannerellaceae</taxon>
        <taxon>Parabacteroides</taxon>
    </lineage>
</organism>
<dbReference type="AlphaFoldDB" id="A0A6N3CG82"/>
<protein>
    <submittedName>
        <fullName evidence="1">Uncharacterized protein</fullName>
    </submittedName>
</protein>
<evidence type="ECO:0000313" key="1">
    <source>
        <dbReference type="EMBL" id="VYU15012.1"/>
    </source>
</evidence>
<dbReference type="EMBL" id="CACRUV010000018">
    <property type="protein sequence ID" value="VYU15012.1"/>
    <property type="molecule type" value="Genomic_DNA"/>
</dbReference>
<sequence length="36" mass="4111">MIRSSDGILRIFEVLSEARTGLLVFLKCDPEIGQRF</sequence>
<gene>
    <name evidence="1" type="ORF">PMLFYP103_01345</name>
</gene>